<comment type="caution">
    <text evidence="1">The sequence shown here is derived from an EMBL/GenBank/DDBJ whole genome shotgun (WGS) entry which is preliminary data.</text>
</comment>
<name>A0A1U7P323_9DEIO</name>
<protein>
    <submittedName>
        <fullName evidence="1">Uncharacterized protein</fullName>
    </submittedName>
</protein>
<accession>A0A1U7P323</accession>
<proteinExistence type="predicted"/>
<dbReference type="AlphaFoldDB" id="A0A1U7P323"/>
<evidence type="ECO:0000313" key="1">
    <source>
        <dbReference type="EMBL" id="OLV19559.1"/>
    </source>
</evidence>
<keyword evidence="2" id="KW-1185">Reference proteome</keyword>
<gene>
    <name evidence="1" type="ORF">BOO71_0002416</name>
</gene>
<evidence type="ECO:0000313" key="2">
    <source>
        <dbReference type="Proteomes" id="UP000186607"/>
    </source>
</evidence>
<reference evidence="1 2" key="1">
    <citation type="submission" date="2017-01" db="EMBL/GenBank/DDBJ databases">
        <title>Genome Analysis of Deinococcus marmoris KOPRI26562.</title>
        <authorList>
            <person name="Kim J.H."/>
            <person name="Oh H.-M."/>
        </authorList>
    </citation>
    <scope>NUCLEOTIDE SEQUENCE [LARGE SCALE GENOMIC DNA]</scope>
    <source>
        <strain evidence="1 2">KOPRI26562</strain>
    </source>
</reference>
<organism evidence="1 2">
    <name type="scientific">Deinococcus marmoris</name>
    <dbReference type="NCBI Taxonomy" id="249408"/>
    <lineage>
        <taxon>Bacteria</taxon>
        <taxon>Thermotogati</taxon>
        <taxon>Deinococcota</taxon>
        <taxon>Deinococci</taxon>
        <taxon>Deinococcales</taxon>
        <taxon>Deinococcaceae</taxon>
        <taxon>Deinococcus</taxon>
    </lineage>
</organism>
<sequence>MYMHITLTPPALTITAPASWLDLADTISARHDAAEKDAWTQQRDTAAAHALWEQSGKPGGSFFSAVNARRDMQGLKPYGKSLLYGWLRGGEALARGLTCATPSEATAAGYALQDALVGSTVTAAVAEVQGQVDAGKHRRKAAPSAPDGCTFRAVPLEAIDTLDALQERLARVAGEQRIEMPTGAPEQLAALITAVSALPDAGLAALLGAQDHVLIHIDVLRELQRRAGAD</sequence>
<dbReference type="EMBL" id="MSTI01000028">
    <property type="protein sequence ID" value="OLV19559.1"/>
    <property type="molecule type" value="Genomic_DNA"/>
</dbReference>
<dbReference type="Proteomes" id="UP000186607">
    <property type="component" value="Unassembled WGS sequence"/>
</dbReference>